<feature type="transmembrane region" description="Helical" evidence="14">
    <location>
        <begin position="184"/>
        <end position="201"/>
    </location>
</feature>
<feature type="transmembrane region" description="Helical" evidence="14">
    <location>
        <begin position="393"/>
        <end position="416"/>
    </location>
</feature>
<dbReference type="Proteomes" id="UP000614811">
    <property type="component" value="Unassembled WGS sequence"/>
</dbReference>
<keyword evidence="9 14" id="KW-1133">Transmembrane helix</keyword>
<evidence type="ECO:0000313" key="15">
    <source>
        <dbReference type="EMBL" id="GHA20092.1"/>
    </source>
</evidence>
<evidence type="ECO:0000256" key="11">
    <source>
        <dbReference type="ARBA" id="ARBA00023136"/>
    </source>
</evidence>
<proteinExistence type="inferred from homology"/>
<feature type="transmembrane region" description="Helical" evidence="14">
    <location>
        <begin position="335"/>
        <end position="357"/>
    </location>
</feature>
<feature type="binding site" evidence="13">
    <location>
        <position position="111"/>
    </location>
    <ligand>
        <name>K(+)</name>
        <dbReference type="ChEBI" id="CHEBI:29103"/>
    </ligand>
</feature>
<dbReference type="InterPro" id="IPR003445">
    <property type="entry name" value="Cat_transpt"/>
</dbReference>
<dbReference type="NCBIfam" id="TIGR00933">
    <property type="entry name" value="2a38"/>
    <property type="match status" value="1"/>
</dbReference>
<keyword evidence="6 12" id="KW-0633">Potassium transport</keyword>
<evidence type="ECO:0000256" key="12">
    <source>
        <dbReference type="PIRNR" id="PIRNR006247"/>
    </source>
</evidence>
<feature type="binding site" evidence="13">
    <location>
        <position position="435"/>
    </location>
    <ligand>
        <name>K(+)</name>
        <dbReference type="ChEBI" id="CHEBI:29103"/>
    </ligand>
</feature>
<evidence type="ECO:0000256" key="3">
    <source>
        <dbReference type="ARBA" id="ARBA00022448"/>
    </source>
</evidence>
<keyword evidence="10 12" id="KW-0406">Ion transport</keyword>
<evidence type="ECO:0000256" key="7">
    <source>
        <dbReference type="ARBA" id="ARBA00022692"/>
    </source>
</evidence>
<reference evidence="15" key="1">
    <citation type="journal article" date="2014" name="Int. J. Syst. Evol. Microbiol.">
        <title>Complete genome sequence of Corynebacterium casei LMG S-19264T (=DSM 44701T), isolated from a smear-ripened cheese.</title>
        <authorList>
            <consortium name="US DOE Joint Genome Institute (JGI-PGF)"/>
            <person name="Walter F."/>
            <person name="Albersmeier A."/>
            <person name="Kalinowski J."/>
            <person name="Ruckert C."/>
        </authorList>
    </citation>
    <scope>NUCLEOTIDE SEQUENCE</scope>
    <source>
        <strain evidence="15">KCTC 12711</strain>
    </source>
</reference>
<sequence length="483" mass="53349">MHFQTVFKILGVLLIIFSVTQLTPLAVSLIYNDGNSYPFILSFFVTLITGLLLWAPLRNLRRDLRYRDGFLVVVLFWTVLATFGSLPFLTSEHYSLSITDAFFESMSGLTTTGGTILINLDSLPESTLYYRQQLQWLGGMGIVVLAVAIMPMLGIGGMQLYRAETPGPMKDSKLTPRITESAKALWYIYLGLTLMCTTAYWVGGMSLFDAICHAFSTVAIGGFSTHDASIGYFDSAVIESIAVFFMLLASANFSLHFLAWRDRTFKPYRRDSEYRFFLIVILIASLVICGALMMQNIYPDNGTAVRQGLFHLVSILTTTGFTSSGFAWWPGALPIMLILLSFMGGCAGSTAGGIKVMRIQMMYKQGRKEIVRLIHPNAVLSIKSGNQVISDKIINTVTAFFSMYILCFTLTGFALSAVGLDWITAFSAAAACLNNLGPGLGGVALHYADINDAAKWILSFAMLLGRLELFTLLVLFTTTFWRD</sequence>
<dbReference type="Pfam" id="PF02386">
    <property type="entry name" value="TrkH"/>
    <property type="match status" value="1"/>
</dbReference>
<name>A0A918S4F4_9GAMM</name>
<dbReference type="GO" id="GO:0046872">
    <property type="term" value="F:metal ion binding"/>
    <property type="evidence" value="ECO:0007669"/>
    <property type="project" value="UniProtKB-KW"/>
</dbReference>
<feature type="transmembrane region" description="Helical" evidence="14">
    <location>
        <begin position="422"/>
        <end position="445"/>
    </location>
</feature>
<evidence type="ECO:0000256" key="1">
    <source>
        <dbReference type="ARBA" id="ARBA00004429"/>
    </source>
</evidence>
<keyword evidence="4 12" id="KW-1003">Cell membrane</keyword>
<dbReference type="RefSeq" id="WP_189402759.1">
    <property type="nucleotide sequence ID" value="NZ_BMXA01000008.1"/>
</dbReference>
<evidence type="ECO:0000256" key="2">
    <source>
        <dbReference type="ARBA" id="ARBA00009137"/>
    </source>
</evidence>
<keyword evidence="16" id="KW-1185">Reference proteome</keyword>
<feature type="transmembrane region" description="Helical" evidence="14">
    <location>
        <begin position="37"/>
        <end position="57"/>
    </location>
</feature>
<evidence type="ECO:0000256" key="5">
    <source>
        <dbReference type="ARBA" id="ARBA00022519"/>
    </source>
</evidence>
<keyword evidence="5 12" id="KW-0997">Cell inner membrane</keyword>
<dbReference type="AlphaFoldDB" id="A0A918S4F4"/>
<feature type="binding site" evidence="13">
    <location>
        <position position="318"/>
    </location>
    <ligand>
        <name>K(+)</name>
        <dbReference type="ChEBI" id="CHEBI:29103"/>
    </ligand>
</feature>
<dbReference type="PANTHER" id="PTHR32024:SF2">
    <property type="entry name" value="TRK SYSTEM POTASSIUM UPTAKE PROTEIN TRKG-RELATED"/>
    <property type="match status" value="1"/>
</dbReference>
<dbReference type="EMBL" id="BMXA01000008">
    <property type="protein sequence ID" value="GHA20092.1"/>
    <property type="molecule type" value="Genomic_DNA"/>
</dbReference>
<feature type="binding site" evidence="13">
    <location>
        <position position="221"/>
    </location>
    <ligand>
        <name>K(+)</name>
        <dbReference type="ChEBI" id="CHEBI:29103"/>
    </ligand>
</feature>
<comment type="function">
    <text evidence="12">Low-affinity potassium transport system. Interacts with Trk system potassium uptake protein TrkA.</text>
</comment>
<feature type="transmembrane region" description="Helical" evidence="14">
    <location>
        <begin position="276"/>
        <end position="297"/>
    </location>
</feature>
<feature type="binding site" evidence="13">
    <location>
        <position position="319"/>
    </location>
    <ligand>
        <name>K(+)</name>
        <dbReference type="ChEBI" id="CHEBI:29103"/>
    </ligand>
</feature>
<evidence type="ECO:0000256" key="6">
    <source>
        <dbReference type="ARBA" id="ARBA00022538"/>
    </source>
</evidence>
<comment type="subcellular location">
    <subcellularLocation>
        <location evidence="1 12">Cell inner membrane</location>
        <topology evidence="1 12">Multi-pass membrane protein</topology>
    </subcellularLocation>
</comment>
<dbReference type="PANTHER" id="PTHR32024">
    <property type="entry name" value="TRK SYSTEM POTASSIUM UPTAKE PROTEIN TRKG-RELATED"/>
    <property type="match status" value="1"/>
</dbReference>
<evidence type="ECO:0000256" key="8">
    <source>
        <dbReference type="ARBA" id="ARBA00022958"/>
    </source>
</evidence>
<evidence type="ECO:0000256" key="9">
    <source>
        <dbReference type="ARBA" id="ARBA00022989"/>
    </source>
</evidence>
<organism evidence="15 16">
    <name type="scientific">Arenicella chitinivorans</name>
    <dbReference type="NCBI Taxonomy" id="1329800"/>
    <lineage>
        <taxon>Bacteria</taxon>
        <taxon>Pseudomonadati</taxon>
        <taxon>Pseudomonadota</taxon>
        <taxon>Gammaproteobacteria</taxon>
        <taxon>Arenicellales</taxon>
        <taxon>Arenicellaceae</taxon>
        <taxon>Arenicella</taxon>
    </lineage>
</organism>
<dbReference type="PIRSF" id="PIRSF006247">
    <property type="entry name" value="TrkH"/>
    <property type="match status" value="1"/>
</dbReference>
<feature type="transmembrane region" description="Helical" evidence="14">
    <location>
        <begin position="236"/>
        <end position="256"/>
    </location>
</feature>
<feature type="binding site" evidence="13">
    <location>
        <position position="112"/>
    </location>
    <ligand>
        <name>K(+)</name>
        <dbReference type="ChEBI" id="CHEBI:29103"/>
    </ligand>
</feature>
<feature type="binding site" evidence="13">
    <location>
        <position position="220"/>
    </location>
    <ligand>
        <name>K(+)</name>
        <dbReference type="ChEBI" id="CHEBI:29103"/>
    </ligand>
</feature>
<feature type="transmembrane region" description="Helical" evidence="14">
    <location>
        <begin position="457"/>
        <end position="481"/>
    </location>
</feature>
<feature type="transmembrane region" description="Helical" evidence="14">
    <location>
        <begin position="12"/>
        <end position="31"/>
    </location>
</feature>
<accession>A0A918S4F4</accession>
<keyword evidence="8 12" id="KW-0630">Potassium</keyword>
<gene>
    <name evidence="15" type="primary">trkH</name>
    <name evidence="15" type="ORF">GCM10008090_32440</name>
</gene>
<dbReference type="GO" id="GO:0005886">
    <property type="term" value="C:plasma membrane"/>
    <property type="evidence" value="ECO:0007669"/>
    <property type="project" value="UniProtKB-SubCell"/>
</dbReference>
<keyword evidence="3 12" id="KW-0813">Transport</keyword>
<feature type="transmembrane region" description="Helical" evidence="14">
    <location>
        <begin position="69"/>
        <end position="89"/>
    </location>
</feature>
<keyword evidence="7 14" id="KW-0812">Transmembrane</keyword>
<comment type="similarity">
    <text evidence="2 12">Belongs to the TrkH potassium transport family.</text>
</comment>
<keyword evidence="11 12" id="KW-0472">Membrane</keyword>
<protein>
    <recommendedName>
        <fullName evidence="12">Trk system potassium uptake protein</fullName>
    </recommendedName>
</protein>
<evidence type="ECO:0000313" key="16">
    <source>
        <dbReference type="Proteomes" id="UP000614811"/>
    </source>
</evidence>
<dbReference type="GO" id="GO:0015379">
    <property type="term" value="F:potassium:chloride symporter activity"/>
    <property type="evidence" value="ECO:0007669"/>
    <property type="project" value="InterPro"/>
</dbReference>
<dbReference type="InterPro" id="IPR004772">
    <property type="entry name" value="TrkH"/>
</dbReference>
<keyword evidence="13" id="KW-0479">Metal-binding</keyword>
<evidence type="ECO:0000256" key="10">
    <source>
        <dbReference type="ARBA" id="ARBA00023065"/>
    </source>
</evidence>
<evidence type="ECO:0000256" key="14">
    <source>
        <dbReference type="SAM" id="Phobius"/>
    </source>
</evidence>
<reference evidence="15" key="2">
    <citation type="submission" date="2020-09" db="EMBL/GenBank/DDBJ databases">
        <authorList>
            <person name="Sun Q."/>
            <person name="Kim S."/>
        </authorList>
    </citation>
    <scope>NUCLEOTIDE SEQUENCE</scope>
    <source>
        <strain evidence="15">KCTC 12711</strain>
    </source>
</reference>
<comment type="caution">
    <text evidence="15">The sequence shown here is derived from an EMBL/GenBank/DDBJ whole genome shotgun (WGS) entry which is preliminary data.</text>
</comment>
<feature type="binding site" evidence="13">
    <location>
        <position position="436"/>
    </location>
    <ligand>
        <name>K(+)</name>
        <dbReference type="ChEBI" id="CHEBI:29103"/>
    </ligand>
</feature>
<feature type="transmembrane region" description="Helical" evidence="14">
    <location>
        <begin position="136"/>
        <end position="163"/>
    </location>
</feature>
<evidence type="ECO:0000256" key="13">
    <source>
        <dbReference type="PIRSR" id="PIRSR006247-1"/>
    </source>
</evidence>
<evidence type="ECO:0000256" key="4">
    <source>
        <dbReference type="ARBA" id="ARBA00022475"/>
    </source>
</evidence>